<dbReference type="Pfam" id="PF00756">
    <property type="entry name" value="Esterase"/>
    <property type="match status" value="1"/>
</dbReference>
<evidence type="ECO:0000313" key="4">
    <source>
        <dbReference type="EMBL" id="SDR35414.1"/>
    </source>
</evidence>
<dbReference type="SUPFAM" id="SSF53474">
    <property type="entry name" value="alpha/beta-Hydrolases"/>
    <property type="match status" value="1"/>
</dbReference>
<feature type="chain" id="PRO_5010360640" description="Alpha/beta hydrolase" evidence="3">
    <location>
        <begin position="31"/>
        <end position="331"/>
    </location>
</feature>
<accession>A0A1H1ICL5</accession>
<dbReference type="InterPro" id="IPR052558">
    <property type="entry name" value="Siderophore_Hydrolase_D"/>
</dbReference>
<name>A0A1H1ICL5_9BURK</name>
<dbReference type="PANTHER" id="PTHR40841">
    <property type="entry name" value="SIDEROPHORE TRIACETYLFUSARININE C ESTERASE"/>
    <property type="match status" value="1"/>
</dbReference>
<dbReference type="Gene3D" id="3.40.50.1820">
    <property type="entry name" value="alpha/beta hydrolase"/>
    <property type="match status" value="1"/>
</dbReference>
<evidence type="ECO:0000256" key="3">
    <source>
        <dbReference type="SAM" id="SignalP"/>
    </source>
</evidence>
<evidence type="ECO:0000256" key="1">
    <source>
        <dbReference type="ARBA" id="ARBA00005622"/>
    </source>
</evidence>
<dbReference type="InterPro" id="IPR029058">
    <property type="entry name" value="AB_hydrolase_fold"/>
</dbReference>
<evidence type="ECO:0000313" key="5">
    <source>
        <dbReference type="Proteomes" id="UP000183487"/>
    </source>
</evidence>
<gene>
    <name evidence="4" type="ORF">SAMN05443245_4988</name>
</gene>
<feature type="signal peptide" evidence="3">
    <location>
        <begin position="1"/>
        <end position="30"/>
    </location>
</feature>
<dbReference type="InterPro" id="IPR000801">
    <property type="entry name" value="Esterase-like"/>
</dbReference>
<dbReference type="Proteomes" id="UP000183487">
    <property type="component" value="Unassembled WGS sequence"/>
</dbReference>
<protein>
    <recommendedName>
        <fullName evidence="6">Alpha/beta hydrolase</fullName>
    </recommendedName>
</protein>
<reference evidence="5" key="1">
    <citation type="submission" date="2016-10" db="EMBL/GenBank/DDBJ databases">
        <authorList>
            <person name="Varghese N."/>
        </authorList>
    </citation>
    <scope>NUCLEOTIDE SEQUENCE [LARGE SCALE GENOMIC DNA]</scope>
    <source>
        <strain evidence="5">GAS106B</strain>
    </source>
</reference>
<keyword evidence="5" id="KW-1185">Reference proteome</keyword>
<keyword evidence="2" id="KW-0378">Hydrolase</keyword>
<dbReference type="PANTHER" id="PTHR40841:SF2">
    <property type="entry name" value="SIDEROPHORE-DEGRADING ESTERASE (EUROFUNG)"/>
    <property type="match status" value="1"/>
</dbReference>
<proteinExistence type="inferred from homology"/>
<comment type="similarity">
    <text evidence="1">Belongs to the esterase D family.</text>
</comment>
<keyword evidence="3" id="KW-0732">Signal</keyword>
<dbReference type="AlphaFoldDB" id="A0A1H1ICL5"/>
<dbReference type="EMBL" id="FNKP01000002">
    <property type="protein sequence ID" value="SDR35414.1"/>
    <property type="molecule type" value="Genomic_DNA"/>
</dbReference>
<evidence type="ECO:0008006" key="6">
    <source>
        <dbReference type="Google" id="ProtNLM"/>
    </source>
</evidence>
<sequence length="331" mass="35232">MHDNRSKGSKKGRLLIGLVAAMGFTQGAVAASSLQCAATELSAPASVSKIELMPDTLGVAVESAVNGQRYQILIHRPSATVKEPPGGFPVLYVLDGNATFVLAAQAARLQERLTGGLIVVGVDAQSNALFDPPARYRDLTTPAADNAWGVPKDRNGGPLKTGGADAYRDFLVNEVAAVVDGCMHVNKQRTTLFGHSLAGLFVLHTLLTHPDSYDRYIAASPSIWWNDRAVLNELSSLRTDRTDRTDRSGGRKALHLMVGGAEQTLAASAPAVRVDRVTHAAMNDNVQLLYTRLKQEHSDDVDVALDVFSGANHVSYLPAALSAAVTEAATR</sequence>
<organism evidence="4 5">
    <name type="scientific">Paraburkholderia fungorum</name>
    <dbReference type="NCBI Taxonomy" id="134537"/>
    <lineage>
        <taxon>Bacteria</taxon>
        <taxon>Pseudomonadati</taxon>
        <taxon>Pseudomonadota</taxon>
        <taxon>Betaproteobacteria</taxon>
        <taxon>Burkholderiales</taxon>
        <taxon>Burkholderiaceae</taxon>
        <taxon>Paraburkholderia</taxon>
    </lineage>
</organism>
<dbReference type="GO" id="GO:0016788">
    <property type="term" value="F:hydrolase activity, acting on ester bonds"/>
    <property type="evidence" value="ECO:0007669"/>
    <property type="project" value="TreeGrafter"/>
</dbReference>
<evidence type="ECO:0000256" key="2">
    <source>
        <dbReference type="ARBA" id="ARBA00022801"/>
    </source>
</evidence>